<dbReference type="Proteomes" id="UP000823927">
    <property type="component" value="Unassembled WGS sequence"/>
</dbReference>
<evidence type="ECO:0000313" key="2">
    <source>
        <dbReference type="Proteomes" id="UP000823927"/>
    </source>
</evidence>
<dbReference type="EMBL" id="DVIT01000050">
    <property type="protein sequence ID" value="HIS48262.1"/>
    <property type="molecule type" value="Genomic_DNA"/>
</dbReference>
<name>A0A9D1F7B8_9FIRM</name>
<reference evidence="1" key="1">
    <citation type="submission" date="2020-10" db="EMBL/GenBank/DDBJ databases">
        <authorList>
            <person name="Gilroy R."/>
        </authorList>
    </citation>
    <scope>NUCLEOTIDE SEQUENCE</scope>
    <source>
        <strain evidence="1">CHK178-757</strain>
    </source>
</reference>
<proteinExistence type="predicted"/>
<reference evidence="1" key="2">
    <citation type="journal article" date="2021" name="PeerJ">
        <title>Extensive microbial diversity within the chicken gut microbiome revealed by metagenomics and culture.</title>
        <authorList>
            <person name="Gilroy R."/>
            <person name="Ravi A."/>
            <person name="Getino M."/>
            <person name="Pursley I."/>
            <person name="Horton D.L."/>
            <person name="Alikhan N.F."/>
            <person name="Baker D."/>
            <person name="Gharbi K."/>
            <person name="Hall N."/>
            <person name="Watson M."/>
            <person name="Adriaenssens E.M."/>
            <person name="Foster-Nyarko E."/>
            <person name="Jarju S."/>
            <person name="Secka A."/>
            <person name="Antonio M."/>
            <person name="Oren A."/>
            <person name="Chaudhuri R.R."/>
            <person name="La Ragione R."/>
            <person name="Hildebrand F."/>
            <person name="Pallen M.J."/>
        </authorList>
    </citation>
    <scope>NUCLEOTIDE SEQUENCE</scope>
    <source>
        <strain evidence="1">CHK178-757</strain>
    </source>
</reference>
<dbReference type="SUPFAM" id="SSF82171">
    <property type="entry name" value="DPP6 N-terminal domain-like"/>
    <property type="match status" value="1"/>
</dbReference>
<sequence length="680" mass="76898">MKVVKKIGKICLVWWISLFLPGILTGSAGNGFWQTSKAFASEAPALSWIPSPEQMITGLYDWDGEFLVSYYNGSRFGLCLVDMQTGEVYARLEGFEQELQMELCQDNLPEMARTGDASPLLEFFKNDDTLLTQDEGINELFNEDDREDEPGQLLRIFDRENSMFQWLDKDLKVVGEYFLDAACASGPLMDPQNRYIYYVTSDGQVIQLDWQSGESQALNAGGPFAVAPYLEGIYNEGKILAVSGMVLEGDSELEYENYVSYKNYVDVANNRLLEKSQVFSVLNGSGSNYYTTLYGTLNQAVFGTFSDPGEQWEFIFPDYEEYEGVFAWPQEERLMTCYTMEEISGASQTVFSLYDMDSGKMVSQTMEDFGDETDSRLRLVLAGYFPETETAVFTLSGFSDRIFVWKAENAPPSDQSFKVPFMAADGEDSAAFEALTRQAQALEQRFDVEILLGDECPDQIWGYDTQPLYSVPKIRRALMFLESSLEKYPEGFFSQLTRPDGSRLSFYIVSRLVPDGQDSISSSIGLFGGSDGNYIALGGDSMGNLQTLVYHEVSHAIDYKLSGNVDQNYMDSAWSALNPQGFYYSWSYQANAADPSWDYVYSAFDNSQEAYFIDKYSKSFPTEDRARVMEYAMGMYPGSGYFTSSHLLEKLEYISWAIRAGFDTQGWPETVWWERPLNAS</sequence>
<dbReference type="AlphaFoldDB" id="A0A9D1F7B8"/>
<protein>
    <submittedName>
        <fullName evidence="1">Uncharacterized protein</fullName>
    </submittedName>
</protein>
<gene>
    <name evidence="1" type="ORF">IAB46_12045</name>
</gene>
<accession>A0A9D1F7B8</accession>
<evidence type="ECO:0000313" key="1">
    <source>
        <dbReference type="EMBL" id="HIS48262.1"/>
    </source>
</evidence>
<organism evidence="1 2">
    <name type="scientific">Candidatus Scybalocola faecigallinarum</name>
    <dbReference type="NCBI Taxonomy" id="2840941"/>
    <lineage>
        <taxon>Bacteria</taxon>
        <taxon>Bacillati</taxon>
        <taxon>Bacillota</taxon>
        <taxon>Clostridia</taxon>
        <taxon>Lachnospirales</taxon>
        <taxon>Lachnospiraceae</taxon>
        <taxon>Lachnospiraceae incertae sedis</taxon>
        <taxon>Candidatus Scybalocola (ex Gilroy et al. 2021)</taxon>
    </lineage>
</organism>
<comment type="caution">
    <text evidence="1">The sequence shown here is derived from an EMBL/GenBank/DDBJ whole genome shotgun (WGS) entry which is preliminary data.</text>
</comment>